<reference evidence="2 3" key="1">
    <citation type="submission" date="2018-02" db="EMBL/GenBank/DDBJ databases">
        <title>Genome sequence of the basidiomycete white-rot fungus Phlebia centrifuga.</title>
        <authorList>
            <person name="Granchi Z."/>
            <person name="Peng M."/>
            <person name="de Vries R.P."/>
            <person name="Hilden K."/>
            <person name="Makela M.R."/>
            <person name="Grigoriev I."/>
            <person name="Riley R."/>
        </authorList>
    </citation>
    <scope>NUCLEOTIDE SEQUENCE [LARGE SCALE GENOMIC DNA]</scope>
    <source>
        <strain evidence="2 3">FBCC195</strain>
    </source>
</reference>
<evidence type="ECO:0000313" key="3">
    <source>
        <dbReference type="Proteomes" id="UP000186601"/>
    </source>
</evidence>
<name>A0A2R6NL49_9APHY</name>
<dbReference type="EMBL" id="MLYV02001139">
    <property type="protein sequence ID" value="PSR72722.1"/>
    <property type="molecule type" value="Genomic_DNA"/>
</dbReference>
<accession>A0A2R6NL49</accession>
<evidence type="ECO:0000313" key="2">
    <source>
        <dbReference type="EMBL" id="PSR72722.1"/>
    </source>
</evidence>
<keyword evidence="3" id="KW-1185">Reference proteome</keyword>
<feature type="region of interest" description="Disordered" evidence="1">
    <location>
        <begin position="49"/>
        <end position="68"/>
    </location>
</feature>
<gene>
    <name evidence="2" type="ORF">PHLCEN_2v11417</name>
</gene>
<dbReference type="Proteomes" id="UP000186601">
    <property type="component" value="Unassembled WGS sequence"/>
</dbReference>
<organism evidence="2 3">
    <name type="scientific">Hermanssonia centrifuga</name>
    <dbReference type="NCBI Taxonomy" id="98765"/>
    <lineage>
        <taxon>Eukaryota</taxon>
        <taxon>Fungi</taxon>
        <taxon>Dikarya</taxon>
        <taxon>Basidiomycota</taxon>
        <taxon>Agaricomycotina</taxon>
        <taxon>Agaricomycetes</taxon>
        <taxon>Polyporales</taxon>
        <taxon>Meruliaceae</taxon>
        <taxon>Hermanssonia</taxon>
    </lineage>
</organism>
<comment type="caution">
    <text evidence="2">The sequence shown here is derived from an EMBL/GenBank/DDBJ whole genome shotgun (WGS) entry which is preliminary data.</text>
</comment>
<dbReference type="AlphaFoldDB" id="A0A2R6NL49"/>
<sequence length="68" mass="7775">MSSTRREQPHLYHTAGLYPLDPGSLWTMTQTTKLKIIQKSLVTIMWSSKREEVESQRGGRLEDVRTGG</sequence>
<protein>
    <submittedName>
        <fullName evidence="2">Uncharacterized protein</fullName>
    </submittedName>
</protein>
<proteinExistence type="predicted"/>
<evidence type="ECO:0000256" key="1">
    <source>
        <dbReference type="SAM" id="MobiDB-lite"/>
    </source>
</evidence>